<gene>
    <name evidence="1" type="ORF">ES332_A03G195100v1</name>
</gene>
<protein>
    <submittedName>
        <fullName evidence="1">Uncharacterized protein</fullName>
    </submittedName>
</protein>
<dbReference type="Proteomes" id="UP000322667">
    <property type="component" value="Chromosome A03"/>
</dbReference>
<evidence type="ECO:0000313" key="1">
    <source>
        <dbReference type="EMBL" id="TYI37190.1"/>
    </source>
</evidence>
<evidence type="ECO:0000313" key="2">
    <source>
        <dbReference type="Proteomes" id="UP000322667"/>
    </source>
</evidence>
<dbReference type="AlphaFoldDB" id="A0A5D2RBJ0"/>
<name>A0A5D2RBJ0_GOSTO</name>
<reference evidence="1 2" key="1">
    <citation type="submission" date="2019-07" db="EMBL/GenBank/DDBJ databases">
        <title>WGS assembly of Gossypium tomentosum.</title>
        <authorList>
            <person name="Chen Z.J."/>
            <person name="Sreedasyam A."/>
            <person name="Ando A."/>
            <person name="Song Q."/>
            <person name="De L."/>
            <person name="Hulse-Kemp A."/>
            <person name="Ding M."/>
            <person name="Ye W."/>
            <person name="Kirkbride R."/>
            <person name="Jenkins J."/>
            <person name="Plott C."/>
            <person name="Lovell J."/>
            <person name="Lin Y.-M."/>
            <person name="Vaughn R."/>
            <person name="Liu B."/>
            <person name="Li W."/>
            <person name="Simpson S."/>
            <person name="Scheffler B."/>
            <person name="Saski C."/>
            <person name="Grover C."/>
            <person name="Hu G."/>
            <person name="Conover J."/>
            <person name="Carlson J."/>
            <person name="Shu S."/>
            <person name="Boston L."/>
            <person name="Williams M."/>
            <person name="Peterson D."/>
            <person name="Mcgee K."/>
            <person name="Jones D."/>
            <person name="Wendel J."/>
            <person name="Stelly D."/>
            <person name="Grimwood J."/>
            <person name="Schmutz J."/>
        </authorList>
    </citation>
    <scope>NUCLEOTIDE SEQUENCE [LARGE SCALE GENOMIC DNA]</scope>
    <source>
        <strain evidence="1">7179.01</strain>
    </source>
</reference>
<proteinExistence type="predicted"/>
<organism evidence="1 2">
    <name type="scientific">Gossypium tomentosum</name>
    <name type="common">Hawaiian cotton</name>
    <name type="synonym">Gossypium sandvicense</name>
    <dbReference type="NCBI Taxonomy" id="34277"/>
    <lineage>
        <taxon>Eukaryota</taxon>
        <taxon>Viridiplantae</taxon>
        <taxon>Streptophyta</taxon>
        <taxon>Embryophyta</taxon>
        <taxon>Tracheophyta</taxon>
        <taxon>Spermatophyta</taxon>
        <taxon>Magnoliopsida</taxon>
        <taxon>eudicotyledons</taxon>
        <taxon>Gunneridae</taxon>
        <taxon>Pentapetalae</taxon>
        <taxon>rosids</taxon>
        <taxon>malvids</taxon>
        <taxon>Malvales</taxon>
        <taxon>Malvaceae</taxon>
        <taxon>Malvoideae</taxon>
        <taxon>Gossypium</taxon>
    </lineage>
</organism>
<accession>A0A5D2RBJ0</accession>
<sequence>MAIHLYILQVSYFTSLQCFIRNIVSTHVLHFLDVPELYLLEARFLSLNVSDNCSNN</sequence>
<dbReference type="EMBL" id="CM017612">
    <property type="protein sequence ID" value="TYI37190.1"/>
    <property type="molecule type" value="Genomic_DNA"/>
</dbReference>
<keyword evidence="2" id="KW-1185">Reference proteome</keyword>